<dbReference type="InterPro" id="IPR050276">
    <property type="entry name" value="MshD_Acetyltransferase"/>
</dbReference>
<accession>A0A382PPQ9</accession>
<dbReference type="HAMAP" id="MF_02210">
    <property type="entry name" value="RimI"/>
    <property type="match status" value="1"/>
</dbReference>
<dbReference type="CDD" id="cd04301">
    <property type="entry name" value="NAT_SF"/>
    <property type="match status" value="1"/>
</dbReference>
<dbReference type="InterPro" id="IPR016181">
    <property type="entry name" value="Acyl_CoA_acyltransferase"/>
</dbReference>
<dbReference type="InterPro" id="IPR006464">
    <property type="entry name" value="AcTrfase_RimI/Ard1"/>
</dbReference>
<dbReference type="AlphaFoldDB" id="A0A382PPQ9"/>
<protein>
    <recommendedName>
        <fullName evidence="1">N-acetyltransferase domain-containing protein</fullName>
    </recommendedName>
</protein>
<dbReference type="InterPro" id="IPR000182">
    <property type="entry name" value="GNAT_dom"/>
</dbReference>
<evidence type="ECO:0000259" key="1">
    <source>
        <dbReference type="PROSITE" id="PS51186"/>
    </source>
</evidence>
<feature type="non-terminal residue" evidence="2">
    <location>
        <position position="1"/>
    </location>
</feature>
<sequence length="171" mass="18988">DLMDSGTETVEIHPMMIDDLGPVAELEQVVSPAPWSPGVFLDCLKADYECWVLRSDDVLGYVIAALGPGDAHLLNIAVAPGQQGRGFGRQLLRQIIRVAHERDAERLLLEVRPSNLRAQAIYQKVGFQLLSRRPRYYGPPQKEDALVYALEFCGPSLRYLYQPGDAPGKIS</sequence>
<dbReference type="PANTHER" id="PTHR43617">
    <property type="entry name" value="L-AMINO ACID N-ACETYLTRANSFERASE"/>
    <property type="match status" value="1"/>
</dbReference>
<dbReference type="PANTHER" id="PTHR43617:SF35">
    <property type="entry name" value="[RIBOSOMAL PROTEIN BS18]-ALANINE N-ACETYLTRANSFERASE"/>
    <property type="match status" value="1"/>
</dbReference>
<dbReference type="EMBL" id="UINC01108118">
    <property type="protein sequence ID" value="SVC73982.1"/>
    <property type="molecule type" value="Genomic_DNA"/>
</dbReference>
<organism evidence="2">
    <name type="scientific">marine metagenome</name>
    <dbReference type="NCBI Taxonomy" id="408172"/>
    <lineage>
        <taxon>unclassified sequences</taxon>
        <taxon>metagenomes</taxon>
        <taxon>ecological metagenomes</taxon>
    </lineage>
</organism>
<dbReference type="Pfam" id="PF00583">
    <property type="entry name" value="Acetyltransf_1"/>
    <property type="match status" value="1"/>
</dbReference>
<dbReference type="PROSITE" id="PS51186">
    <property type="entry name" value="GNAT"/>
    <property type="match status" value="1"/>
</dbReference>
<evidence type="ECO:0000313" key="2">
    <source>
        <dbReference type="EMBL" id="SVC73982.1"/>
    </source>
</evidence>
<dbReference type="NCBIfam" id="TIGR01575">
    <property type="entry name" value="rimI"/>
    <property type="match status" value="1"/>
</dbReference>
<reference evidence="2" key="1">
    <citation type="submission" date="2018-05" db="EMBL/GenBank/DDBJ databases">
        <authorList>
            <person name="Lanie J.A."/>
            <person name="Ng W.-L."/>
            <person name="Kazmierczak K.M."/>
            <person name="Andrzejewski T.M."/>
            <person name="Davidsen T.M."/>
            <person name="Wayne K.J."/>
            <person name="Tettelin H."/>
            <person name="Glass J.I."/>
            <person name="Rusch D."/>
            <person name="Podicherti R."/>
            <person name="Tsui H.-C.T."/>
            <person name="Winkler M.E."/>
        </authorList>
    </citation>
    <scope>NUCLEOTIDE SEQUENCE</scope>
</reference>
<dbReference type="SUPFAM" id="SSF55729">
    <property type="entry name" value="Acyl-CoA N-acyltransferases (Nat)"/>
    <property type="match status" value="1"/>
</dbReference>
<feature type="domain" description="N-acetyltransferase" evidence="1">
    <location>
        <begin position="10"/>
        <end position="153"/>
    </location>
</feature>
<gene>
    <name evidence="2" type="ORF">METZ01_LOCUS326836</name>
</gene>
<dbReference type="GO" id="GO:0008999">
    <property type="term" value="F:protein-N-terminal-alanine acetyltransferase activity"/>
    <property type="evidence" value="ECO:0007669"/>
    <property type="project" value="TreeGrafter"/>
</dbReference>
<proteinExistence type="inferred from homology"/>
<name>A0A382PPQ9_9ZZZZ</name>
<dbReference type="InterPro" id="IPR043690">
    <property type="entry name" value="RimI"/>
</dbReference>
<dbReference type="Gene3D" id="3.40.630.30">
    <property type="match status" value="1"/>
</dbReference>